<sequence>MPTEGETVAELVNGGLRLRFVWESDRLTQTLCHGETQLTSLDQRAIETPVFIELHQQGELIFLSGQSGDRHWSASIEPDDEGFVFDLACRAKSRAEGLGVAYAGSPGLRILTDAEPAPQLLDGVQTLAIEPPAGDPPYTARRRYRLAIKA</sequence>
<keyword evidence="2" id="KW-1185">Reference proteome</keyword>
<evidence type="ECO:0000313" key="1">
    <source>
        <dbReference type="EMBL" id="TWU00169.1"/>
    </source>
</evidence>
<protein>
    <submittedName>
        <fullName evidence="1">Uncharacterized protein</fullName>
    </submittedName>
</protein>
<dbReference type="RefSeq" id="WP_146443794.1">
    <property type="nucleotide sequence ID" value="NZ_SJPR01000001.1"/>
</dbReference>
<organism evidence="1 2">
    <name type="scientific">Botrimarina colliarenosi</name>
    <dbReference type="NCBI Taxonomy" id="2528001"/>
    <lineage>
        <taxon>Bacteria</taxon>
        <taxon>Pseudomonadati</taxon>
        <taxon>Planctomycetota</taxon>
        <taxon>Planctomycetia</taxon>
        <taxon>Pirellulales</taxon>
        <taxon>Lacipirellulaceae</taxon>
        <taxon>Botrimarina</taxon>
    </lineage>
</organism>
<reference evidence="1 2" key="1">
    <citation type="submission" date="2019-02" db="EMBL/GenBank/DDBJ databases">
        <title>Deep-cultivation of Planctomycetes and their phenomic and genomic characterization uncovers novel biology.</title>
        <authorList>
            <person name="Wiegand S."/>
            <person name="Jogler M."/>
            <person name="Boedeker C."/>
            <person name="Pinto D."/>
            <person name="Vollmers J."/>
            <person name="Rivas-Marin E."/>
            <person name="Kohn T."/>
            <person name="Peeters S.H."/>
            <person name="Heuer A."/>
            <person name="Rast P."/>
            <person name="Oberbeckmann S."/>
            <person name="Bunk B."/>
            <person name="Jeske O."/>
            <person name="Meyerdierks A."/>
            <person name="Storesund J.E."/>
            <person name="Kallscheuer N."/>
            <person name="Luecker S."/>
            <person name="Lage O.M."/>
            <person name="Pohl T."/>
            <person name="Merkel B.J."/>
            <person name="Hornburger P."/>
            <person name="Mueller R.-W."/>
            <person name="Bruemmer F."/>
            <person name="Labrenz M."/>
            <person name="Spormann A.M."/>
            <person name="Op Den Camp H."/>
            <person name="Overmann J."/>
            <person name="Amann R."/>
            <person name="Jetten M.S.M."/>
            <person name="Mascher T."/>
            <person name="Medema M.H."/>
            <person name="Devos D.P."/>
            <person name="Kaster A.-K."/>
            <person name="Ovreas L."/>
            <person name="Rohde M."/>
            <person name="Galperin M.Y."/>
            <person name="Jogler C."/>
        </authorList>
    </citation>
    <scope>NUCLEOTIDE SEQUENCE [LARGE SCALE GENOMIC DNA]</scope>
    <source>
        <strain evidence="1 2">Pla108</strain>
    </source>
</reference>
<dbReference type="Proteomes" id="UP000317421">
    <property type="component" value="Unassembled WGS sequence"/>
</dbReference>
<dbReference type="EMBL" id="SJPR01000001">
    <property type="protein sequence ID" value="TWU00169.1"/>
    <property type="molecule type" value="Genomic_DNA"/>
</dbReference>
<gene>
    <name evidence="1" type="ORF">Pla108_11140</name>
</gene>
<evidence type="ECO:0000313" key="2">
    <source>
        <dbReference type="Proteomes" id="UP000317421"/>
    </source>
</evidence>
<dbReference type="OrthoDB" id="282657at2"/>
<accession>A0A5C6ALN1</accession>
<dbReference type="AlphaFoldDB" id="A0A5C6ALN1"/>
<proteinExistence type="predicted"/>
<name>A0A5C6ALN1_9BACT</name>
<comment type="caution">
    <text evidence="1">The sequence shown here is derived from an EMBL/GenBank/DDBJ whole genome shotgun (WGS) entry which is preliminary data.</text>
</comment>